<comment type="caution">
    <text evidence="1">The sequence shown here is derived from an EMBL/GenBank/DDBJ whole genome shotgun (WGS) entry which is preliminary data.</text>
</comment>
<accession>A0AAD4LD95</accession>
<dbReference type="AlphaFoldDB" id="A0AAD4LD95"/>
<sequence length="114" mass="12961">MPTFDIPTGPSITERGSSYLMSEAKVCCSKCPTTLPPYGSITYDCEKGRMPLEWTNENNFLTWLTAEEHKKTIKLIERHVFKCSWEFQAASQIVKRPTNGTRKFLQSRLAANVA</sequence>
<evidence type="ECO:0000313" key="2">
    <source>
        <dbReference type="Proteomes" id="UP001201163"/>
    </source>
</evidence>
<dbReference type="Proteomes" id="UP001201163">
    <property type="component" value="Unassembled WGS sequence"/>
</dbReference>
<evidence type="ECO:0000313" key="1">
    <source>
        <dbReference type="EMBL" id="KAH8982580.1"/>
    </source>
</evidence>
<protein>
    <submittedName>
        <fullName evidence="1">Uncharacterized protein</fullName>
    </submittedName>
</protein>
<gene>
    <name evidence="1" type="ORF">EDB92DRAFT_1819808</name>
</gene>
<name>A0AAD4LD95_9AGAM</name>
<dbReference type="EMBL" id="JAKELL010000098">
    <property type="protein sequence ID" value="KAH8982580.1"/>
    <property type="molecule type" value="Genomic_DNA"/>
</dbReference>
<organism evidence="1 2">
    <name type="scientific">Lactarius akahatsu</name>
    <dbReference type="NCBI Taxonomy" id="416441"/>
    <lineage>
        <taxon>Eukaryota</taxon>
        <taxon>Fungi</taxon>
        <taxon>Dikarya</taxon>
        <taxon>Basidiomycota</taxon>
        <taxon>Agaricomycotina</taxon>
        <taxon>Agaricomycetes</taxon>
        <taxon>Russulales</taxon>
        <taxon>Russulaceae</taxon>
        <taxon>Lactarius</taxon>
    </lineage>
</organism>
<keyword evidence="2" id="KW-1185">Reference proteome</keyword>
<proteinExistence type="predicted"/>
<reference evidence="1" key="1">
    <citation type="submission" date="2022-01" db="EMBL/GenBank/DDBJ databases">
        <title>Comparative genomics reveals a dynamic genome evolution in the ectomycorrhizal milk-cap (Lactarius) mushrooms.</title>
        <authorList>
            <consortium name="DOE Joint Genome Institute"/>
            <person name="Lebreton A."/>
            <person name="Tang N."/>
            <person name="Kuo A."/>
            <person name="LaButti K."/>
            <person name="Drula E."/>
            <person name="Barry K."/>
            <person name="Clum A."/>
            <person name="Lipzen A."/>
            <person name="Mousain D."/>
            <person name="Ng V."/>
            <person name="Wang R."/>
            <person name="Wang X."/>
            <person name="Dai Y."/>
            <person name="Henrissat B."/>
            <person name="Grigoriev I.V."/>
            <person name="Guerin-Laguette A."/>
            <person name="Yu F."/>
            <person name="Martin F.M."/>
        </authorList>
    </citation>
    <scope>NUCLEOTIDE SEQUENCE</scope>
    <source>
        <strain evidence="1">QP</strain>
    </source>
</reference>